<evidence type="ECO:0000313" key="12">
    <source>
        <dbReference type="Proteomes" id="UP000320762"/>
    </source>
</evidence>
<feature type="region of interest" description="Disordered" evidence="9">
    <location>
        <begin position="1"/>
        <end position="33"/>
    </location>
</feature>
<feature type="domain" description="Signal recognition particle SRP72 subunit RNA-binding" evidence="10">
    <location>
        <begin position="225"/>
        <end position="270"/>
    </location>
</feature>
<name>A0A550BY15_9AGAR</name>
<comment type="subcellular location">
    <subcellularLocation>
        <location evidence="2">Cytoplasm</location>
    </subcellularLocation>
    <subcellularLocation>
        <location evidence="1">Endoplasmic reticulum</location>
    </subcellularLocation>
</comment>
<dbReference type="InterPro" id="IPR026270">
    <property type="entry name" value="SRP72"/>
</dbReference>
<dbReference type="PANTHER" id="PTHR14094:SF9">
    <property type="entry name" value="SIGNAL RECOGNITION PARTICLE SUBUNIT SRP72"/>
    <property type="match status" value="1"/>
</dbReference>
<dbReference type="PANTHER" id="PTHR14094">
    <property type="entry name" value="SIGNAL RECOGNITION PARTICLE 72"/>
    <property type="match status" value="1"/>
</dbReference>
<dbReference type="GO" id="GO:0005783">
    <property type="term" value="C:endoplasmic reticulum"/>
    <property type="evidence" value="ECO:0007669"/>
    <property type="project" value="UniProtKB-SubCell"/>
</dbReference>
<dbReference type="InterPro" id="IPR031545">
    <property type="entry name" value="SRP72_TPR-like"/>
</dbReference>
<feature type="compositionally biased region" description="Basic and acidic residues" evidence="9">
    <location>
        <begin position="256"/>
        <end position="268"/>
    </location>
</feature>
<proteinExistence type="inferred from homology"/>
<evidence type="ECO:0000313" key="11">
    <source>
        <dbReference type="EMBL" id="TRM57407.1"/>
    </source>
</evidence>
<evidence type="ECO:0000256" key="4">
    <source>
        <dbReference type="ARBA" id="ARBA00018350"/>
    </source>
</evidence>
<evidence type="ECO:0000256" key="8">
    <source>
        <dbReference type="ARBA" id="ARBA00023274"/>
    </source>
</evidence>
<evidence type="ECO:0000256" key="9">
    <source>
        <dbReference type="SAM" id="MobiDB-lite"/>
    </source>
</evidence>
<dbReference type="Pfam" id="PF17004">
    <property type="entry name" value="SRP_TPR_like"/>
    <property type="match status" value="1"/>
</dbReference>
<dbReference type="EMBL" id="VDMD01000048">
    <property type="protein sequence ID" value="TRM57407.1"/>
    <property type="molecule type" value="Genomic_DNA"/>
</dbReference>
<evidence type="ECO:0000259" key="10">
    <source>
        <dbReference type="Pfam" id="PF08492"/>
    </source>
</evidence>
<dbReference type="Proteomes" id="UP000320762">
    <property type="component" value="Unassembled WGS sequence"/>
</dbReference>
<evidence type="ECO:0000256" key="1">
    <source>
        <dbReference type="ARBA" id="ARBA00004240"/>
    </source>
</evidence>
<keyword evidence="7" id="KW-0733">Signal recognition particle</keyword>
<evidence type="ECO:0000256" key="3">
    <source>
        <dbReference type="ARBA" id="ARBA00007676"/>
    </source>
</evidence>
<evidence type="ECO:0000256" key="6">
    <source>
        <dbReference type="ARBA" id="ARBA00022824"/>
    </source>
</evidence>
<gene>
    <name evidence="11" type="ORF">BD626DRAFT_412163</name>
</gene>
<dbReference type="InterPro" id="IPR011990">
    <property type="entry name" value="TPR-like_helical_dom_sf"/>
</dbReference>
<comment type="caution">
    <text evidence="11">The sequence shown here is derived from an EMBL/GenBank/DDBJ whole genome shotgun (WGS) entry which is preliminary data.</text>
</comment>
<keyword evidence="12" id="KW-1185">Reference proteome</keyword>
<dbReference type="AlphaFoldDB" id="A0A550BY15"/>
<dbReference type="GO" id="GO:0006614">
    <property type="term" value="P:SRP-dependent cotranslational protein targeting to membrane"/>
    <property type="evidence" value="ECO:0007669"/>
    <property type="project" value="InterPro"/>
</dbReference>
<protein>
    <recommendedName>
        <fullName evidence="4">Signal recognition particle subunit SRP72</fullName>
    </recommendedName>
</protein>
<dbReference type="Gene3D" id="1.25.40.10">
    <property type="entry name" value="Tetratricopeptide repeat domain"/>
    <property type="match status" value="1"/>
</dbReference>
<organism evidence="11 12">
    <name type="scientific">Schizophyllum amplum</name>
    <dbReference type="NCBI Taxonomy" id="97359"/>
    <lineage>
        <taxon>Eukaryota</taxon>
        <taxon>Fungi</taxon>
        <taxon>Dikarya</taxon>
        <taxon>Basidiomycota</taxon>
        <taxon>Agaricomycotina</taxon>
        <taxon>Agaricomycetes</taxon>
        <taxon>Agaricomycetidae</taxon>
        <taxon>Agaricales</taxon>
        <taxon>Schizophyllaceae</taxon>
        <taxon>Schizophyllum</taxon>
    </lineage>
</organism>
<comment type="similarity">
    <text evidence="3">Belongs to the SRP72 family.</text>
</comment>
<keyword evidence="5" id="KW-0963">Cytoplasm</keyword>
<reference evidence="11 12" key="1">
    <citation type="journal article" date="2019" name="New Phytol.">
        <title>Comparative genomics reveals unique wood-decay strategies and fruiting body development in the Schizophyllaceae.</title>
        <authorList>
            <person name="Almasi E."/>
            <person name="Sahu N."/>
            <person name="Krizsan K."/>
            <person name="Balint B."/>
            <person name="Kovacs G.M."/>
            <person name="Kiss B."/>
            <person name="Cseklye J."/>
            <person name="Drula E."/>
            <person name="Henrissat B."/>
            <person name="Nagy I."/>
            <person name="Chovatia M."/>
            <person name="Adam C."/>
            <person name="LaButti K."/>
            <person name="Lipzen A."/>
            <person name="Riley R."/>
            <person name="Grigoriev I.V."/>
            <person name="Nagy L.G."/>
        </authorList>
    </citation>
    <scope>NUCLEOTIDE SEQUENCE [LARGE SCALE GENOMIC DNA]</scope>
    <source>
        <strain evidence="11 12">NL-1724</strain>
    </source>
</reference>
<dbReference type="SUPFAM" id="SSF48452">
    <property type="entry name" value="TPR-like"/>
    <property type="match status" value="1"/>
</dbReference>
<sequence length="305" mass="32878">MPPPSSSRAKTPAKGQPPKSKKKPAPKPPLSEPERIKKLFNSLCAQISDRHWKNAIKTCDKILKLDPSDADALQAKIYAMMEADQHAVALNVLGPQHQYERAYSLYKLQREAEARDILDTITPADERSVIVLRAQICYRDGDYAATCDFYNQLLDQPELADEQEDILNNLRAAQEHLDFISNGFLAALAQLPASDLEAAPPPAPPRPQVDIAASAAAASHSPAAATSAAPVVPKTTKVRARRVPKGVVPGVTPPPDPERWLKKTERSTYHTGKKRSRTGATQGAAAVVEPAGGGAGKGGKGKKRK</sequence>
<dbReference type="OrthoDB" id="5421607at2759"/>
<dbReference type="Pfam" id="PF08492">
    <property type="entry name" value="SRP72"/>
    <property type="match status" value="1"/>
</dbReference>
<keyword evidence="6" id="KW-0256">Endoplasmic reticulum</keyword>
<accession>A0A550BY15</accession>
<evidence type="ECO:0000256" key="2">
    <source>
        <dbReference type="ARBA" id="ARBA00004496"/>
    </source>
</evidence>
<evidence type="ECO:0000256" key="5">
    <source>
        <dbReference type="ARBA" id="ARBA00022490"/>
    </source>
</evidence>
<dbReference type="GO" id="GO:0005786">
    <property type="term" value="C:signal recognition particle, endoplasmic reticulum targeting"/>
    <property type="evidence" value="ECO:0007669"/>
    <property type="project" value="UniProtKB-KW"/>
</dbReference>
<dbReference type="GO" id="GO:0043022">
    <property type="term" value="F:ribosome binding"/>
    <property type="evidence" value="ECO:0007669"/>
    <property type="project" value="TreeGrafter"/>
</dbReference>
<dbReference type="InterPro" id="IPR013699">
    <property type="entry name" value="Signal_recog_part_SRP72_RNA-bd"/>
</dbReference>
<dbReference type="STRING" id="97359.A0A550BY15"/>
<keyword evidence="8" id="KW-0687">Ribonucleoprotein</keyword>
<dbReference type="GO" id="GO:0008312">
    <property type="term" value="F:7S RNA binding"/>
    <property type="evidence" value="ECO:0007669"/>
    <property type="project" value="InterPro"/>
</dbReference>
<evidence type="ECO:0000256" key="7">
    <source>
        <dbReference type="ARBA" id="ARBA00023135"/>
    </source>
</evidence>
<feature type="region of interest" description="Disordered" evidence="9">
    <location>
        <begin position="222"/>
        <end position="305"/>
    </location>
</feature>